<accession>Q1PZY7</accession>
<evidence type="ECO:0000313" key="3">
    <source>
        <dbReference type="Proteomes" id="UP000501926"/>
    </source>
</evidence>
<name>Q1PZY7_KUEST</name>
<dbReference type="EMBL" id="CP049055">
    <property type="protein sequence ID" value="QII09973.1"/>
    <property type="molecule type" value="Genomic_DNA"/>
</dbReference>
<evidence type="ECO:0000313" key="2">
    <source>
        <dbReference type="EMBL" id="QII09973.1"/>
    </source>
</evidence>
<reference evidence="1" key="1">
    <citation type="journal article" date="2006" name="Nature">
        <title>Deciphering the evolution and metabolism of an anammox bacterium from a community genome.</title>
        <authorList>
            <person name="Strous M."/>
            <person name="Pelletier E."/>
            <person name="Mangenot S."/>
            <person name="Rattei T."/>
            <person name="Lehner A."/>
            <person name="Taylor M.W."/>
            <person name="Horn M."/>
            <person name="Daims H."/>
            <person name="Bartol-Mavel D."/>
            <person name="Wincker P."/>
            <person name="Barbe V."/>
            <person name="Fonknechten N."/>
            <person name="Vallenet D."/>
            <person name="Segurens B."/>
            <person name="Schenowitz-Truong C."/>
            <person name="Medigue C."/>
            <person name="Collingro A."/>
            <person name="Snel B."/>
            <person name="Dutilh B.E."/>
            <person name="OpDenCamp H.J.M."/>
            <person name="vanDerDrift C."/>
            <person name="Cirpus I."/>
            <person name="vanDePas-Schoonen K.T."/>
            <person name="Harhangi H.R."/>
            <person name="vanNiftrik L."/>
            <person name="Schmid M."/>
            <person name="Keltjens J."/>
            <person name="vanDeVossenberg J."/>
            <person name="Kartal B."/>
            <person name="Meier H."/>
            <person name="Frishman D."/>
            <person name="Huynen M.A."/>
            <person name="Mewes H."/>
            <person name="Weissenbach J."/>
            <person name="Jetten M.S.M."/>
            <person name="Wagner M."/>
            <person name="LePaslier D."/>
        </authorList>
    </citation>
    <scope>NUCLEOTIDE SEQUENCE</scope>
</reference>
<organism evidence="1">
    <name type="scientific">Kuenenia stuttgartiensis</name>
    <dbReference type="NCBI Taxonomy" id="174633"/>
    <lineage>
        <taxon>Bacteria</taxon>
        <taxon>Pseudomonadati</taxon>
        <taxon>Planctomycetota</taxon>
        <taxon>Candidatus Brocadiia</taxon>
        <taxon>Candidatus Brocadiales</taxon>
        <taxon>Candidatus Brocadiaceae</taxon>
        <taxon>Candidatus Kuenenia</taxon>
    </lineage>
</organism>
<dbReference type="EMBL" id="CT573072">
    <property type="protein sequence ID" value="CAJ72647.1"/>
    <property type="molecule type" value="Genomic_DNA"/>
</dbReference>
<dbReference type="AlphaFoldDB" id="Q1PZY7"/>
<dbReference type="Proteomes" id="UP000501926">
    <property type="component" value="Chromosome"/>
</dbReference>
<sequence length="72" mass="8117">MGWGIRVKLRNQQSPVNPYVCCICHVPRWRGCRAAGLEGAFPIVCKRSWSRGKTTLTGFENPVRVNTTATFH</sequence>
<protein>
    <submittedName>
        <fullName evidence="1">Uncharacterized protein</fullName>
    </submittedName>
</protein>
<reference evidence="1" key="2">
    <citation type="submission" date="2006-01" db="EMBL/GenBank/DDBJ databases">
        <authorList>
            <person name="Genoscope"/>
        </authorList>
    </citation>
    <scope>NUCLEOTIDE SEQUENCE</scope>
</reference>
<reference evidence="2 3" key="3">
    <citation type="submission" date="2020-02" db="EMBL/GenBank/DDBJ databases">
        <title>Newly sequenced genome of strain CSTR1 showed variability in Candidatus Kuenenia stuttgartiensis genomes.</title>
        <authorList>
            <person name="Ding C."/>
            <person name="Adrian L."/>
        </authorList>
    </citation>
    <scope>NUCLEOTIDE SEQUENCE [LARGE SCALE GENOMIC DNA]</scope>
    <source>
        <strain evidence="2 3">CSTR1</strain>
    </source>
</reference>
<evidence type="ECO:0000313" key="1">
    <source>
        <dbReference type="EMBL" id="CAJ72647.1"/>
    </source>
</evidence>
<proteinExistence type="predicted"/>
<gene>
    <name evidence="2" type="ORF">KsCSTR_05940</name>
    <name evidence="1" type="ORF">kustd1902</name>
</gene>